<dbReference type="Proteomes" id="UP000034090">
    <property type="component" value="Unassembled WGS sequence"/>
</dbReference>
<dbReference type="PATRIC" id="fig|1618578.3.peg.763"/>
<dbReference type="EMBL" id="LCFQ01000013">
    <property type="protein sequence ID" value="KKS97289.1"/>
    <property type="molecule type" value="Genomic_DNA"/>
</dbReference>
<evidence type="ECO:0000256" key="1">
    <source>
        <dbReference type="SAM" id="Phobius"/>
    </source>
</evidence>
<sequence>MKLDTKVIVINIINAVLVVVSLYLIVKLPVISSEINSLRSEQVVRESQSDYLVQKADIENNQSKISRLQQLFADDTALIQFVTSIDELREQGLVVEFSFLTNSAVDDKSGNQGIPILIKFQGDMGQINSSILEIEKLPYLLRPIDIELTKQPEGDYIFSYGAFLYLNSETKL</sequence>
<protein>
    <submittedName>
        <fullName evidence="2">Uncharacterized protein</fullName>
    </submittedName>
</protein>
<evidence type="ECO:0000313" key="3">
    <source>
        <dbReference type="Proteomes" id="UP000034090"/>
    </source>
</evidence>
<proteinExistence type="predicted"/>
<keyword evidence="1" id="KW-1133">Transmembrane helix</keyword>
<accession>A0A0G1DHW9</accession>
<reference evidence="2 3" key="1">
    <citation type="journal article" date="2015" name="Nature">
        <title>rRNA introns, odd ribosomes, and small enigmatic genomes across a large radiation of phyla.</title>
        <authorList>
            <person name="Brown C.T."/>
            <person name="Hug L.A."/>
            <person name="Thomas B.C."/>
            <person name="Sharon I."/>
            <person name="Castelle C.J."/>
            <person name="Singh A."/>
            <person name="Wilkins M.J."/>
            <person name="Williams K.H."/>
            <person name="Banfield J.F."/>
        </authorList>
    </citation>
    <scope>NUCLEOTIDE SEQUENCE [LARGE SCALE GENOMIC DNA]</scope>
</reference>
<comment type="caution">
    <text evidence="2">The sequence shown here is derived from an EMBL/GenBank/DDBJ whole genome shotgun (WGS) entry which is preliminary data.</text>
</comment>
<organism evidence="2 3">
    <name type="scientific">Candidatus Woesebacteria bacterium GW2011_GWB1_43_14</name>
    <dbReference type="NCBI Taxonomy" id="1618578"/>
    <lineage>
        <taxon>Bacteria</taxon>
        <taxon>Candidatus Woeseibacteriota</taxon>
    </lineage>
</organism>
<dbReference type="AlphaFoldDB" id="A0A0G1DHW9"/>
<name>A0A0G1DHW9_9BACT</name>
<evidence type="ECO:0000313" key="2">
    <source>
        <dbReference type="EMBL" id="KKS97289.1"/>
    </source>
</evidence>
<gene>
    <name evidence="2" type="ORF">UV74_C0013G0411</name>
</gene>
<keyword evidence="1" id="KW-0472">Membrane</keyword>
<keyword evidence="1" id="KW-0812">Transmembrane</keyword>
<dbReference type="STRING" id="1618578.UV74_C0013G0411"/>
<feature type="transmembrane region" description="Helical" evidence="1">
    <location>
        <begin position="7"/>
        <end position="26"/>
    </location>
</feature>